<reference evidence="1 2" key="1">
    <citation type="submission" date="2019-05" db="EMBL/GenBank/DDBJ databases">
        <authorList>
            <consortium name="Pathogen Informatics"/>
        </authorList>
    </citation>
    <scope>NUCLEOTIDE SEQUENCE [LARGE SCALE GENOMIC DNA]</scope>
    <source>
        <strain evidence="1 2">NCTC11429</strain>
    </source>
</reference>
<dbReference type="AlphaFoldDB" id="A0A4U9U5U0"/>
<dbReference type="GeneID" id="78460991"/>
<dbReference type="STRING" id="1123265.GCA_000686625_04923"/>
<sequence length="84" mass="9865">MCQPTDFVLLDEPFTGIEPIYITMIIDLIRRFSDKKGFIITDHNYHDLLHIASQVVLLQNGSCQRIENKRDLEFFYLPDGTFDE</sequence>
<dbReference type="Gene3D" id="3.40.50.300">
    <property type="entry name" value="P-loop containing nucleotide triphosphate hydrolases"/>
    <property type="match status" value="1"/>
</dbReference>
<dbReference type="KEGG" id="stha:NCTC11429_00161"/>
<dbReference type="EMBL" id="LR590484">
    <property type="protein sequence ID" value="VTR28266.1"/>
    <property type="molecule type" value="Genomic_DNA"/>
</dbReference>
<organism evidence="1 2">
    <name type="scientific">Sphingobacterium thalpophilum</name>
    <dbReference type="NCBI Taxonomy" id="259"/>
    <lineage>
        <taxon>Bacteria</taxon>
        <taxon>Pseudomonadati</taxon>
        <taxon>Bacteroidota</taxon>
        <taxon>Sphingobacteriia</taxon>
        <taxon>Sphingobacteriales</taxon>
        <taxon>Sphingobacteriaceae</taxon>
        <taxon>Sphingobacterium</taxon>
    </lineage>
</organism>
<evidence type="ECO:0000313" key="1">
    <source>
        <dbReference type="EMBL" id="VTR28266.1"/>
    </source>
</evidence>
<protein>
    <submittedName>
        <fullName evidence="1">Lipopolysaccharide export system ATP-binding protein LptB</fullName>
        <ecNumber evidence="1">3.6.3.-</ecNumber>
    </submittedName>
</protein>
<dbReference type="GO" id="GO:0016787">
    <property type="term" value="F:hydrolase activity"/>
    <property type="evidence" value="ECO:0007669"/>
    <property type="project" value="UniProtKB-KW"/>
</dbReference>
<keyword evidence="1" id="KW-0547">Nucleotide-binding</keyword>
<dbReference type="EC" id="3.6.3.-" evidence="1"/>
<keyword evidence="1" id="KW-0067">ATP-binding</keyword>
<keyword evidence="1" id="KW-0378">Hydrolase</keyword>
<dbReference type="SUPFAM" id="SSF52540">
    <property type="entry name" value="P-loop containing nucleoside triphosphate hydrolases"/>
    <property type="match status" value="1"/>
</dbReference>
<name>A0A4U9U5U0_9SPHI</name>
<dbReference type="Proteomes" id="UP000308196">
    <property type="component" value="Chromosome"/>
</dbReference>
<dbReference type="InterPro" id="IPR027417">
    <property type="entry name" value="P-loop_NTPase"/>
</dbReference>
<dbReference type="GO" id="GO:0005524">
    <property type="term" value="F:ATP binding"/>
    <property type="evidence" value="ECO:0007669"/>
    <property type="project" value="UniProtKB-KW"/>
</dbReference>
<accession>A0A4U9U5U0</accession>
<gene>
    <name evidence="1" type="primary">lptB_1</name>
    <name evidence="1" type="ORF">NCTC11429_00161</name>
</gene>
<evidence type="ECO:0000313" key="2">
    <source>
        <dbReference type="Proteomes" id="UP000308196"/>
    </source>
</evidence>
<proteinExistence type="predicted"/>
<dbReference type="RefSeq" id="WP_028071470.1">
    <property type="nucleotide sequence ID" value="NZ_JALHSB010000001.1"/>
</dbReference>